<keyword evidence="2" id="KW-0732">Signal</keyword>
<evidence type="ECO:0000313" key="4">
    <source>
        <dbReference type="WBParaSite" id="Pan_g15988.t1"/>
    </source>
</evidence>
<proteinExistence type="predicted"/>
<dbReference type="AlphaFoldDB" id="A0A7E4V3D0"/>
<dbReference type="Proteomes" id="UP000492821">
    <property type="component" value="Unassembled WGS sequence"/>
</dbReference>
<reference evidence="4" key="2">
    <citation type="submission" date="2020-10" db="UniProtKB">
        <authorList>
            <consortium name="WormBaseParasite"/>
        </authorList>
    </citation>
    <scope>IDENTIFICATION</scope>
</reference>
<organism evidence="3 4">
    <name type="scientific">Panagrellus redivivus</name>
    <name type="common">Microworm</name>
    <dbReference type="NCBI Taxonomy" id="6233"/>
    <lineage>
        <taxon>Eukaryota</taxon>
        <taxon>Metazoa</taxon>
        <taxon>Ecdysozoa</taxon>
        <taxon>Nematoda</taxon>
        <taxon>Chromadorea</taxon>
        <taxon>Rhabditida</taxon>
        <taxon>Tylenchina</taxon>
        <taxon>Panagrolaimomorpha</taxon>
        <taxon>Panagrolaimoidea</taxon>
        <taxon>Panagrolaimidae</taxon>
        <taxon>Panagrellus</taxon>
    </lineage>
</organism>
<evidence type="ECO:0000256" key="2">
    <source>
        <dbReference type="SAM" id="SignalP"/>
    </source>
</evidence>
<keyword evidence="1" id="KW-0812">Transmembrane</keyword>
<feature type="signal peptide" evidence="2">
    <location>
        <begin position="1"/>
        <end position="20"/>
    </location>
</feature>
<keyword evidence="1" id="KW-0472">Membrane</keyword>
<keyword evidence="1" id="KW-1133">Transmembrane helix</keyword>
<feature type="transmembrane region" description="Helical" evidence="1">
    <location>
        <begin position="174"/>
        <end position="198"/>
    </location>
</feature>
<name>A0A7E4V3D0_PANRE</name>
<evidence type="ECO:0000313" key="3">
    <source>
        <dbReference type="Proteomes" id="UP000492821"/>
    </source>
</evidence>
<sequence>MFVILSTFMLFVNYFPIIIAQAHDVGREVEGGVQILNTGPIKLVLPDILSFTIKNAVHCKGLFRICYESDPNLSTTELELKYVNVGGRCAPGYCTLKLEPEHNGIFGLAQEDHDGNWYGLFSDSSTSMCPRHVVDSRANFTVINVPNCPVIVDGARLAKEKTAEPKKKSFNIKWIIAICIGLGVLLLVTAFVGLCMCASSKK</sequence>
<feature type="chain" id="PRO_5028828193" evidence="2">
    <location>
        <begin position="21"/>
        <end position="202"/>
    </location>
</feature>
<dbReference type="WBParaSite" id="Pan_g15988.t1">
    <property type="protein sequence ID" value="Pan_g15988.t1"/>
    <property type="gene ID" value="Pan_g15988"/>
</dbReference>
<keyword evidence="3" id="KW-1185">Reference proteome</keyword>
<reference evidence="3" key="1">
    <citation type="journal article" date="2013" name="Genetics">
        <title>The draft genome and transcriptome of Panagrellus redivivus are shaped by the harsh demands of a free-living lifestyle.</title>
        <authorList>
            <person name="Srinivasan J."/>
            <person name="Dillman A.R."/>
            <person name="Macchietto M.G."/>
            <person name="Heikkinen L."/>
            <person name="Lakso M."/>
            <person name="Fracchia K.M."/>
            <person name="Antoshechkin I."/>
            <person name="Mortazavi A."/>
            <person name="Wong G."/>
            <person name="Sternberg P.W."/>
        </authorList>
    </citation>
    <scope>NUCLEOTIDE SEQUENCE [LARGE SCALE GENOMIC DNA]</scope>
    <source>
        <strain evidence="3">MT8872</strain>
    </source>
</reference>
<evidence type="ECO:0000256" key="1">
    <source>
        <dbReference type="SAM" id="Phobius"/>
    </source>
</evidence>
<protein>
    <submittedName>
        <fullName evidence="4">Uncharacterized protein</fullName>
    </submittedName>
</protein>
<accession>A0A7E4V3D0</accession>